<gene>
    <name evidence="17" type="ORF">GHYDROH2_07740</name>
</gene>
<evidence type="ECO:0000313" key="18">
    <source>
        <dbReference type="Proteomes" id="UP001144352"/>
    </source>
</evidence>
<dbReference type="PROSITE" id="PS51832">
    <property type="entry name" value="HD_GYP"/>
    <property type="match status" value="1"/>
</dbReference>
<dbReference type="Pfam" id="PF02518">
    <property type="entry name" value="HATPase_c"/>
    <property type="match status" value="1"/>
</dbReference>
<evidence type="ECO:0000256" key="1">
    <source>
        <dbReference type="ARBA" id="ARBA00000085"/>
    </source>
</evidence>
<dbReference type="PROSITE" id="PS50113">
    <property type="entry name" value="PAC"/>
    <property type="match status" value="1"/>
</dbReference>
<evidence type="ECO:0000256" key="11">
    <source>
        <dbReference type="SAM" id="Coils"/>
    </source>
</evidence>
<keyword evidence="6" id="KW-0808">Transferase</keyword>
<dbReference type="NCBIfam" id="TIGR00229">
    <property type="entry name" value="sensory_box"/>
    <property type="match status" value="1"/>
</dbReference>
<dbReference type="FunFam" id="3.30.565.10:FF:000006">
    <property type="entry name" value="Sensor histidine kinase WalK"/>
    <property type="match status" value="1"/>
</dbReference>
<dbReference type="Proteomes" id="UP001144352">
    <property type="component" value="Unassembled WGS sequence"/>
</dbReference>
<dbReference type="InterPro" id="IPR001610">
    <property type="entry name" value="PAC"/>
</dbReference>
<dbReference type="Gene3D" id="1.10.287.130">
    <property type="match status" value="1"/>
</dbReference>
<evidence type="ECO:0000259" key="13">
    <source>
        <dbReference type="PROSITE" id="PS50109"/>
    </source>
</evidence>
<dbReference type="InterPro" id="IPR003661">
    <property type="entry name" value="HisK_dim/P_dom"/>
</dbReference>
<keyword evidence="8" id="KW-0418">Kinase</keyword>
<dbReference type="SUPFAM" id="SSF55785">
    <property type="entry name" value="PYP-like sensor domain (PAS domain)"/>
    <property type="match status" value="1"/>
</dbReference>
<evidence type="ECO:0000256" key="8">
    <source>
        <dbReference type="ARBA" id="ARBA00022777"/>
    </source>
</evidence>
<evidence type="ECO:0000256" key="6">
    <source>
        <dbReference type="ARBA" id="ARBA00022679"/>
    </source>
</evidence>
<dbReference type="SUPFAM" id="SSF109604">
    <property type="entry name" value="HD-domain/PDEase-like"/>
    <property type="match status" value="1"/>
</dbReference>
<comment type="caution">
    <text evidence="17">The sequence shown here is derived from an EMBL/GenBank/DDBJ whole genome shotgun (WGS) entry which is preliminary data.</text>
</comment>
<dbReference type="Pfam" id="PF13487">
    <property type="entry name" value="HD_5"/>
    <property type="match status" value="1"/>
</dbReference>
<dbReference type="InterPro" id="IPR036097">
    <property type="entry name" value="HisK_dim/P_sf"/>
</dbReference>
<evidence type="ECO:0000256" key="12">
    <source>
        <dbReference type="SAM" id="Phobius"/>
    </source>
</evidence>
<keyword evidence="5" id="KW-0597">Phosphoprotein</keyword>
<dbReference type="SMART" id="SM00091">
    <property type="entry name" value="PAS"/>
    <property type="match status" value="1"/>
</dbReference>
<keyword evidence="4" id="KW-1003">Cell membrane</keyword>
<dbReference type="PRINTS" id="PR00344">
    <property type="entry name" value="BCTRLSENSOR"/>
</dbReference>
<keyword evidence="9 12" id="KW-1133">Transmembrane helix</keyword>
<evidence type="ECO:0000259" key="16">
    <source>
        <dbReference type="PROSITE" id="PS51832"/>
    </source>
</evidence>
<dbReference type="Gene3D" id="3.30.565.10">
    <property type="entry name" value="Histidine kinase-like ATPase, C-terminal domain"/>
    <property type="match status" value="1"/>
</dbReference>
<keyword evidence="11" id="KW-0175">Coiled coil</keyword>
<dbReference type="EC" id="2.7.13.3" evidence="3"/>
<feature type="domain" description="PAS" evidence="14">
    <location>
        <begin position="369"/>
        <end position="424"/>
    </location>
</feature>
<organism evidence="17 18">
    <name type="scientific">Geobacter hydrogenophilus</name>
    <dbReference type="NCBI Taxonomy" id="40983"/>
    <lineage>
        <taxon>Bacteria</taxon>
        <taxon>Pseudomonadati</taxon>
        <taxon>Thermodesulfobacteriota</taxon>
        <taxon>Desulfuromonadia</taxon>
        <taxon>Geobacterales</taxon>
        <taxon>Geobacteraceae</taxon>
        <taxon>Geobacter</taxon>
    </lineage>
</organism>
<dbReference type="InterPro" id="IPR004358">
    <property type="entry name" value="Sig_transdc_His_kin-like_C"/>
</dbReference>
<evidence type="ECO:0000256" key="7">
    <source>
        <dbReference type="ARBA" id="ARBA00022692"/>
    </source>
</evidence>
<dbReference type="CDD" id="cd00130">
    <property type="entry name" value="PAS"/>
    <property type="match status" value="1"/>
</dbReference>
<evidence type="ECO:0000256" key="5">
    <source>
        <dbReference type="ARBA" id="ARBA00022553"/>
    </source>
</evidence>
<comment type="catalytic activity">
    <reaction evidence="1">
        <text>ATP + protein L-histidine = ADP + protein N-phospho-L-histidine.</text>
        <dbReference type="EC" id="2.7.13.3"/>
    </reaction>
</comment>
<dbReference type="PANTHER" id="PTHR42878">
    <property type="entry name" value="TWO-COMPONENT HISTIDINE KINASE"/>
    <property type="match status" value="1"/>
</dbReference>
<protein>
    <recommendedName>
        <fullName evidence="3">histidine kinase</fullName>
        <ecNumber evidence="3">2.7.13.3</ecNumber>
    </recommendedName>
</protein>
<evidence type="ECO:0000259" key="15">
    <source>
        <dbReference type="PROSITE" id="PS50113"/>
    </source>
</evidence>
<dbReference type="InterPro" id="IPR036890">
    <property type="entry name" value="HATPase_C_sf"/>
</dbReference>
<dbReference type="Pfam" id="PF02743">
    <property type="entry name" value="dCache_1"/>
    <property type="match status" value="1"/>
</dbReference>
<feature type="coiled-coil region" evidence="11">
    <location>
        <begin position="324"/>
        <end position="351"/>
    </location>
</feature>
<feature type="coiled-coil region" evidence="11">
    <location>
        <begin position="476"/>
        <end position="514"/>
    </location>
</feature>
<evidence type="ECO:0000256" key="3">
    <source>
        <dbReference type="ARBA" id="ARBA00012438"/>
    </source>
</evidence>
<dbReference type="InterPro" id="IPR037522">
    <property type="entry name" value="HD_GYP_dom"/>
</dbReference>
<dbReference type="InterPro" id="IPR035965">
    <property type="entry name" value="PAS-like_dom_sf"/>
</dbReference>
<evidence type="ECO:0000313" key="17">
    <source>
        <dbReference type="EMBL" id="GLI37273.1"/>
    </source>
</evidence>
<dbReference type="PROSITE" id="PS50112">
    <property type="entry name" value="PAS"/>
    <property type="match status" value="1"/>
</dbReference>
<dbReference type="SUPFAM" id="SSF47384">
    <property type="entry name" value="Homodimeric domain of signal transducing histidine kinase"/>
    <property type="match status" value="1"/>
</dbReference>
<dbReference type="Gene3D" id="1.10.3210.10">
    <property type="entry name" value="Hypothetical protein af1432"/>
    <property type="match status" value="1"/>
</dbReference>
<dbReference type="SMART" id="SM00388">
    <property type="entry name" value="HisKA"/>
    <property type="match status" value="1"/>
</dbReference>
<dbReference type="GO" id="GO:0030295">
    <property type="term" value="F:protein kinase activator activity"/>
    <property type="evidence" value="ECO:0007669"/>
    <property type="project" value="TreeGrafter"/>
</dbReference>
<dbReference type="SMART" id="SM00471">
    <property type="entry name" value="HDc"/>
    <property type="match status" value="1"/>
</dbReference>
<proteinExistence type="predicted"/>
<keyword evidence="7 12" id="KW-0812">Transmembrane</keyword>
<feature type="domain" description="PAC" evidence="15">
    <location>
        <begin position="440"/>
        <end position="492"/>
    </location>
</feature>
<dbReference type="CDD" id="cd12915">
    <property type="entry name" value="PDC2_DGC_like"/>
    <property type="match status" value="1"/>
</dbReference>
<comment type="subcellular location">
    <subcellularLocation>
        <location evidence="2">Cell membrane</location>
        <topology evidence="2">Multi-pass membrane protein</topology>
    </subcellularLocation>
</comment>
<dbReference type="SUPFAM" id="SSF55874">
    <property type="entry name" value="ATPase domain of HSP90 chaperone/DNA topoisomerase II/histidine kinase"/>
    <property type="match status" value="1"/>
</dbReference>
<accession>A0A9W6LAI1</accession>
<evidence type="ECO:0000256" key="4">
    <source>
        <dbReference type="ARBA" id="ARBA00022475"/>
    </source>
</evidence>
<feature type="transmembrane region" description="Helical" evidence="12">
    <location>
        <begin position="293"/>
        <end position="314"/>
    </location>
</feature>
<dbReference type="EMBL" id="BSDS01000001">
    <property type="protein sequence ID" value="GLI37273.1"/>
    <property type="molecule type" value="Genomic_DNA"/>
</dbReference>
<dbReference type="InterPro" id="IPR000014">
    <property type="entry name" value="PAS"/>
</dbReference>
<name>A0A9W6LAI1_9BACT</name>
<dbReference type="PROSITE" id="PS51257">
    <property type="entry name" value="PROKAR_LIPOPROTEIN"/>
    <property type="match status" value="1"/>
</dbReference>
<dbReference type="InterPro" id="IPR003594">
    <property type="entry name" value="HATPase_dom"/>
</dbReference>
<dbReference type="InterPro" id="IPR003607">
    <property type="entry name" value="HD/PDEase_dom"/>
</dbReference>
<evidence type="ECO:0000259" key="14">
    <source>
        <dbReference type="PROSITE" id="PS50112"/>
    </source>
</evidence>
<feature type="domain" description="Histidine kinase" evidence="13">
    <location>
        <begin position="521"/>
        <end position="735"/>
    </location>
</feature>
<dbReference type="InterPro" id="IPR005467">
    <property type="entry name" value="His_kinase_dom"/>
</dbReference>
<evidence type="ECO:0000256" key="9">
    <source>
        <dbReference type="ARBA" id="ARBA00022989"/>
    </source>
</evidence>
<dbReference type="GO" id="GO:0007234">
    <property type="term" value="P:osmosensory signaling via phosphorelay pathway"/>
    <property type="evidence" value="ECO:0007669"/>
    <property type="project" value="TreeGrafter"/>
</dbReference>
<evidence type="ECO:0000256" key="10">
    <source>
        <dbReference type="ARBA" id="ARBA00023136"/>
    </source>
</evidence>
<dbReference type="PANTHER" id="PTHR42878:SF15">
    <property type="entry name" value="BACTERIOPHYTOCHROME"/>
    <property type="match status" value="1"/>
</dbReference>
<dbReference type="Gene3D" id="3.30.450.20">
    <property type="entry name" value="PAS domain"/>
    <property type="match status" value="3"/>
</dbReference>
<reference evidence="17" key="1">
    <citation type="submission" date="2022-12" db="EMBL/GenBank/DDBJ databases">
        <title>Reference genome sequencing for broad-spectrum identification of bacterial and archaeal isolates by mass spectrometry.</title>
        <authorList>
            <person name="Sekiguchi Y."/>
            <person name="Tourlousse D.M."/>
        </authorList>
    </citation>
    <scope>NUCLEOTIDE SEQUENCE</scope>
    <source>
        <strain evidence="17">H2</strain>
    </source>
</reference>
<dbReference type="InterPro" id="IPR000700">
    <property type="entry name" value="PAS-assoc_C"/>
</dbReference>
<dbReference type="SMART" id="SM00086">
    <property type="entry name" value="PAC"/>
    <property type="match status" value="1"/>
</dbReference>
<dbReference type="RefSeq" id="WP_214186718.1">
    <property type="nucleotide sequence ID" value="NZ_JAHCZI010000007.1"/>
</dbReference>
<dbReference type="Pfam" id="PF08448">
    <property type="entry name" value="PAS_4"/>
    <property type="match status" value="1"/>
</dbReference>
<dbReference type="GO" id="GO:0000156">
    <property type="term" value="F:phosphorelay response regulator activity"/>
    <property type="evidence" value="ECO:0007669"/>
    <property type="project" value="TreeGrafter"/>
</dbReference>
<keyword evidence="18" id="KW-1185">Reference proteome</keyword>
<dbReference type="AlphaFoldDB" id="A0A9W6LAI1"/>
<dbReference type="GO" id="GO:0005886">
    <property type="term" value="C:plasma membrane"/>
    <property type="evidence" value="ECO:0007669"/>
    <property type="project" value="UniProtKB-SubCell"/>
</dbReference>
<dbReference type="SMART" id="SM00387">
    <property type="entry name" value="HATPase_c"/>
    <property type="match status" value="1"/>
</dbReference>
<dbReference type="PROSITE" id="PS50109">
    <property type="entry name" value="HIS_KIN"/>
    <property type="match status" value="1"/>
</dbReference>
<keyword evidence="10 12" id="KW-0472">Membrane</keyword>
<dbReference type="InterPro" id="IPR033479">
    <property type="entry name" value="dCache_1"/>
</dbReference>
<feature type="transmembrane region" description="Helical" evidence="12">
    <location>
        <begin position="20"/>
        <end position="40"/>
    </location>
</feature>
<dbReference type="GO" id="GO:0000155">
    <property type="term" value="F:phosphorelay sensor kinase activity"/>
    <property type="evidence" value="ECO:0007669"/>
    <property type="project" value="InterPro"/>
</dbReference>
<dbReference type="CDD" id="cd12914">
    <property type="entry name" value="PDC1_DGC_like"/>
    <property type="match status" value="1"/>
</dbReference>
<dbReference type="Pfam" id="PF00512">
    <property type="entry name" value="HisKA"/>
    <property type="match status" value="1"/>
</dbReference>
<evidence type="ECO:0000256" key="2">
    <source>
        <dbReference type="ARBA" id="ARBA00004651"/>
    </source>
</evidence>
<dbReference type="InterPro" id="IPR013656">
    <property type="entry name" value="PAS_4"/>
</dbReference>
<feature type="domain" description="HD-GYP" evidence="16">
    <location>
        <begin position="758"/>
        <end position="974"/>
    </location>
</feature>
<dbReference type="CDD" id="cd00082">
    <property type="entry name" value="HisKA"/>
    <property type="match status" value="1"/>
</dbReference>
<dbReference type="CDD" id="cd00077">
    <property type="entry name" value="HDc"/>
    <property type="match status" value="1"/>
</dbReference>
<sequence length="974" mass="108880">MRDPHMREETSKFSDLIRRLANGILVINLLIYACAAFYLYRSRNDHQKENTVAVQNLASVIEDSIAGTIEKINLSLFSVKDEVEDQLAAGGIDRALLNRSIAKIHSRIPQFAELYVTNAAGDVLYASTVFNRANLADRDYFAELRDNPKAGLVFGSPLVGRLSGVWVLNMARRLNNRDGSFAGIVVAPITVEHFQQAFSHVDVGKSGAIALRNGALELIARHPDIKGMNRKKVSGTLRELVVSGRKEATYQTRTPVDNIERLYAFHKIGDYPLYLNVGKATSEYMAGWRKESAIVSAFLLLFSLGTFIYSRALMLRWRSEIKAKEDLRGANEELENRVQERTAALSVANGQLATDLAEIRRIEAEVRAISRYTRSLIEASIDPLVTIGPDGRITDVNAATEKITGHPRAELINTDFSDYFTNPELARAGYRQVFRDGQVRDYPLEIRHRGGHTTPVLYNASLFQDENGTTIGIFAAARDITERQRLEENLRALNEELDQRVALRTAELERVNRELESFCYSISHELKAPLARLEGLSEALTESVAETDFDESRRLAERISVASRCLRSVIDNLLLITRLSHVPLHIESVDLSELARRIMAKLLDGEKERSLLVTIAPGIVAAGDRSLLTILLEQLLGNAVKYTVHTPDAKVEFGETWHSGDKACFVRDNGVGFNMAFAGKLFQPFCRLHQEDEFEGSGIGLSVAQRIIERQNGRIWAEAKEGEGATFYFNLPPPASEAFFNEPDTSFERIIDEKTAEIRATGLTAIETLAILADNNDKTAGEHLSRVRYYAGMLAQRLSQTPKFQAYLSSKPNYAEDLSSASLLHDIGKIAIPRHLLTKPGRYTPEEFEQMKIHTLVAGDILGRGNSSIVTRFGRDSYLALARDIAFYHHERWDGSGYPKGLKGEEIPLSARIVALVDTYDALRSERPYKSAWPHEKAVAAIAGERNSHFDPDVVDAFLEIQDEFKRIADMDEA</sequence>
<dbReference type="InterPro" id="IPR050351">
    <property type="entry name" value="BphY/WalK/GraS-like"/>
</dbReference>